<dbReference type="EMBL" id="UGOY01000001">
    <property type="protein sequence ID" value="STY21677.1"/>
    <property type="molecule type" value="Genomic_DNA"/>
</dbReference>
<reference evidence="2 4" key="1">
    <citation type="submission" date="2015-11" db="EMBL/GenBank/DDBJ databases">
        <title>Genomic analysis of 38 Legionella species identifies large and diverse effector repertoires.</title>
        <authorList>
            <person name="Burstein D."/>
            <person name="Amaro F."/>
            <person name="Zusman T."/>
            <person name="Lifshitz Z."/>
            <person name="Cohen O."/>
            <person name="Gilbert J.A."/>
            <person name="Pupko T."/>
            <person name="Shuman H.A."/>
            <person name="Segal G."/>
        </authorList>
    </citation>
    <scope>NUCLEOTIDE SEQUENCE [LARGE SCALE GENOMIC DNA]</scope>
    <source>
        <strain evidence="2 4">SC-18-C9</strain>
    </source>
</reference>
<evidence type="ECO:0008006" key="6">
    <source>
        <dbReference type="Google" id="ProtNLM"/>
    </source>
</evidence>
<name>A0A378L4Q2_9GAMM</name>
<evidence type="ECO:0000313" key="3">
    <source>
        <dbReference type="EMBL" id="STY21677.1"/>
    </source>
</evidence>
<sequence>MRINLTHINFTMILFAKVYFPRFFKAPSEKSIDAKLSARETLNWERDKYQSLLKLKQHGSRIITSLCELKAITKTQETDSLYACVEGVMQKAISNRSFNPALYSNELNNRFTLLKAKIAEDKKLDKCFSGLNIVTNSIFSTVGFLGVVLFGMAITTGPLGAALFAVGMTIASALVATITAYSAYVDARFIGDKQLKEIEAGINFISNYPNGALLDEVDERNTLFCI</sequence>
<keyword evidence="1" id="KW-0472">Membrane</keyword>
<feature type="transmembrane region" description="Helical" evidence="1">
    <location>
        <begin position="161"/>
        <end position="184"/>
    </location>
</feature>
<reference evidence="3 5" key="2">
    <citation type="submission" date="2018-06" db="EMBL/GenBank/DDBJ databases">
        <authorList>
            <consortium name="Pathogen Informatics"/>
            <person name="Doyle S."/>
        </authorList>
    </citation>
    <scope>NUCLEOTIDE SEQUENCE [LARGE SCALE GENOMIC DNA]</scope>
    <source>
        <strain evidence="3 5">NCTC11991</strain>
    </source>
</reference>
<keyword evidence="1" id="KW-0812">Transmembrane</keyword>
<dbReference type="STRING" id="460.Lstg_2712"/>
<evidence type="ECO:0000313" key="4">
    <source>
        <dbReference type="Proteomes" id="UP000054820"/>
    </source>
</evidence>
<feature type="transmembrane region" description="Helical" evidence="1">
    <location>
        <begin position="133"/>
        <end position="155"/>
    </location>
</feature>
<accession>A0A378L4Q2</accession>
<evidence type="ECO:0000256" key="1">
    <source>
        <dbReference type="SAM" id="Phobius"/>
    </source>
</evidence>
<evidence type="ECO:0000313" key="5">
    <source>
        <dbReference type="Proteomes" id="UP000255110"/>
    </source>
</evidence>
<dbReference type="AlphaFoldDB" id="A0A378L4Q2"/>
<keyword evidence="1" id="KW-1133">Transmembrane helix</keyword>
<dbReference type="Proteomes" id="UP000054820">
    <property type="component" value="Unassembled WGS sequence"/>
</dbReference>
<proteinExistence type="predicted"/>
<keyword evidence="4" id="KW-1185">Reference proteome</keyword>
<protein>
    <recommendedName>
        <fullName evidence="6">DUF5638 domain-containing protein</fullName>
    </recommendedName>
</protein>
<evidence type="ECO:0000313" key="2">
    <source>
        <dbReference type="EMBL" id="KTD72011.1"/>
    </source>
</evidence>
<dbReference type="EMBL" id="LNYZ01000027">
    <property type="protein sequence ID" value="KTD72011.1"/>
    <property type="molecule type" value="Genomic_DNA"/>
</dbReference>
<organism evidence="3 5">
    <name type="scientific">Legionella steigerwaltii</name>
    <dbReference type="NCBI Taxonomy" id="460"/>
    <lineage>
        <taxon>Bacteria</taxon>
        <taxon>Pseudomonadati</taxon>
        <taxon>Pseudomonadota</taxon>
        <taxon>Gammaproteobacteria</taxon>
        <taxon>Legionellales</taxon>
        <taxon>Legionellaceae</taxon>
        <taxon>Legionella</taxon>
    </lineage>
</organism>
<dbReference type="Proteomes" id="UP000255110">
    <property type="component" value="Unassembled WGS sequence"/>
</dbReference>
<gene>
    <name evidence="2" type="ORF">Lstg_2712</name>
    <name evidence="3" type="ORF">NCTC11991_00245</name>
</gene>